<dbReference type="Proteomes" id="UP000425960">
    <property type="component" value="Chromosome"/>
</dbReference>
<name>A0A5K8A262_9BACT</name>
<feature type="domain" description="DUF4124" evidence="2">
    <location>
        <begin position="18"/>
        <end position="53"/>
    </location>
</feature>
<protein>
    <recommendedName>
        <fullName evidence="2">DUF4124 domain-containing protein</fullName>
    </recommendedName>
</protein>
<dbReference type="AlphaFoldDB" id="A0A5K8A262"/>
<sequence length="168" mass="19258">MKPYSMFMVVVFVFVTGNVSAELYKWVDENGVAHYSNVAPPADQDASVKVESKGGAMPAAGKSNNLGDVLKSYKKDEIKNKLDDIEKRSNRSGSKKSDTMADYYDSKIKRLEIRLQDAKEDLKKVERESYSDARYHNEKVESRKKRVRNLEFEINEAIQKYQEAKYGN</sequence>
<feature type="coiled-coil region" evidence="1">
    <location>
        <begin position="101"/>
        <end position="160"/>
    </location>
</feature>
<gene>
    <name evidence="3" type="ORF">DSCO28_71980</name>
</gene>
<dbReference type="RefSeq" id="WP_173180136.1">
    <property type="nucleotide sequence ID" value="NZ_AP021876.1"/>
</dbReference>
<dbReference type="KEGG" id="dov:DSCO28_71980"/>
<dbReference type="Pfam" id="PF13511">
    <property type="entry name" value="DUF4124"/>
    <property type="match status" value="1"/>
</dbReference>
<dbReference type="EMBL" id="AP021876">
    <property type="protein sequence ID" value="BBO86632.1"/>
    <property type="molecule type" value="Genomic_DNA"/>
</dbReference>
<keyword evidence="1" id="KW-0175">Coiled coil</keyword>
<proteinExistence type="predicted"/>
<reference evidence="3 4" key="1">
    <citation type="submission" date="2019-11" db="EMBL/GenBank/DDBJ databases">
        <title>Comparative genomics of hydrocarbon-degrading Desulfosarcina strains.</title>
        <authorList>
            <person name="Watanabe M."/>
            <person name="Kojima H."/>
            <person name="Fukui M."/>
        </authorList>
    </citation>
    <scope>NUCLEOTIDE SEQUENCE [LARGE SCALE GENOMIC DNA]</scope>
    <source>
        <strain evidence="3 4">28bB2T</strain>
    </source>
</reference>
<evidence type="ECO:0000256" key="1">
    <source>
        <dbReference type="SAM" id="Coils"/>
    </source>
</evidence>
<evidence type="ECO:0000313" key="4">
    <source>
        <dbReference type="Proteomes" id="UP000425960"/>
    </source>
</evidence>
<accession>A0A5K8A262</accession>
<evidence type="ECO:0000259" key="2">
    <source>
        <dbReference type="Pfam" id="PF13511"/>
    </source>
</evidence>
<organism evidence="3 4">
    <name type="scientific">Desulfosarcina ovata subsp. sediminis</name>
    <dbReference type="NCBI Taxonomy" id="885957"/>
    <lineage>
        <taxon>Bacteria</taxon>
        <taxon>Pseudomonadati</taxon>
        <taxon>Thermodesulfobacteriota</taxon>
        <taxon>Desulfobacteria</taxon>
        <taxon>Desulfobacterales</taxon>
        <taxon>Desulfosarcinaceae</taxon>
        <taxon>Desulfosarcina</taxon>
    </lineage>
</organism>
<dbReference type="InterPro" id="IPR025392">
    <property type="entry name" value="DUF4124"/>
</dbReference>
<evidence type="ECO:0000313" key="3">
    <source>
        <dbReference type="EMBL" id="BBO86632.1"/>
    </source>
</evidence>